<evidence type="ECO:0000256" key="2">
    <source>
        <dbReference type="SAM" id="SignalP"/>
    </source>
</evidence>
<evidence type="ECO:0000313" key="3">
    <source>
        <dbReference type="EMBL" id="KAL3319962.1"/>
    </source>
</evidence>
<sequence length="136" mass="15234">MVSALIYLLPLSVFIESAIPKLKSNSSKHESESQIYDDLYEDYPFADLDFNATGSGSGPSGGLHWTHLLHSPYLTGSTKHHTKKQPPRGKTCQPITVEFCRDLWYNQTKLPNSFGHRTQLEAAEEVSPLPPDNIHL</sequence>
<dbReference type="Proteomes" id="UP001626550">
    <property type="component" value="Unassembled WGS sequence"/>
</dbReference>
<proteinExistence type="predicted"/>
<dbReference type="PANTHER" id="PTHR11309">
    <property type="entry name" value="FRIZZLED"/>
    <property type="match status" value="1"/>
</dbReference>
<protein>
    <submittedName>
        <fullName evidence="3">Uncharacterized protein</fullName>
    </submittedName>
</protein>
<name>A0ABD2QKS4_9PLAT</name>
<reference evidence="3 4" key="1">
    <citation type="submission" date="2024-11" db="EMBL/GenBank/DDBJ databases">
        <title>Adaptive evolution of stress response genes in parasites aligns with host niche diversity.</title>
        <authorList>
            <person name="Hahn C."/>
            <person name="Resl P."/>
        </authorList>
    </citation>
    <scope>NUCLEOTIDE SEQUENCE [LARGE SCALE GENOMIC DNA]</scope>
    <source>
        <strain evidence="3">EGGRZ-B1_66</strain>
        <tissue evidence="3">Body</tissue>
    </source>
</reference>
<gene>
    <name evidence="3" type="ORF">Ciccas_001345</name>
</gene>
<keyword evidence="2" id="KW-0732">Signal</keyword>
<accession>A0ABD2QKS4</accession>
<evidence type="ECO:0000256" key="1">
    <source>
        <dbReference type="ARBA" id="ARBA00022473"/>
    </source>
</evidence>
<keyword evidence="1" id="KW-0217">Developmental protein</keyword>
<dbReference type="SUPFAM" id="SSF63501">
    <property type="entry name" value="Frizzled cysteine-rich domain"/>
    <property type="match status" value="1"/>
</dbReference>
<dbReference type="PANTHER" id="PTHR11309:SF47">
    <property type="entry name" value="FRIZZLED"/>
    <property type="match status" value="1"/>
</dbReference>
<organism evidence="3 4">
    <name type="scientific">Cichlidogyrus casuarinus</name>
    <dbReference type="NCBI Taxonomy" id="1844966"/>
    <lineage>
        <taxon>Eukaryota</taxon>
        <taxon>Metazoa</taxon>
        <taxon>Spiralia</taxon>
        <taxon>Lophotrochozoa</taxon>
        <taxon>Platyhelminthes</taxon>
        <taxon>Monogenea</taxon>
        <taxon>Monopisthocotylea</taxon>
        <taxon>Dactylogyridea</taxon>
        <taxon>Ancyrocephalidae</taxon>
        <taxon>Cichlidogyrus</taxon>
    </lineage>
</organism>
<dbReference type="AlphaFoldDB" id="A0ABD2QKS4"/>
<evidence type="ECO:0000313" key="4">
    <source>
        <dbReference type="Proteomes" id="UP001626550"/>
    </source>
</evidence>
<dbReference type="InterPro" id="IPR015526">
    <property type="entry name" value="Frizzled/SFRP"/>
</dbReference>
<keyword evidence="4" id="KW-1185">Reference proteome</keyword>
<comment type="caution">
    <text evidence="3">The sequence shown here is derived from an EMBL/GenBank/DDBJ whole genome shotgun (WGS) entry which is preliminary data.</text>
</comment>
<feature type="chain" id="PRO_5044777427" evidence="2">
    <location>
        <begin position="18"/>
        <end position="136"/>
    </location>
</feature>
<dbReference type="InterPro" id="IPR036790">
    <property type="entry name" value="Frizzled_dom_sf"/>
</dbReference>
<dbReference type="EMBL" id="JBJKFK010000086">
    <property type="protein sequence ID" value="KAL3319962.1"/>
    <property type="molecule type" value="Genomic_DNA"/>
</dbReference>
<dbReference type="Gene3D" id="1.10.2000.10">
    <property type="entry name" value="Frizzled cysteine-rich domain"/>
    <property type="match status" value="1"/>
</dbReference>
<feature type="signal peptide" evidence="2">
    <location>
        <begin position="1"/>
        <end position="17"/>
    </location>
</feature>